<dbReference type="Proteomes" id="UP000577707">
    <property type="component" value="Unassembled WGS sequence"/>
</dbReference>
<reference evidence="4 5" key="1">
    <citation type="submission" date="2020-08" db="EMBL/GenBank/DDBJ databases">
        <title>Genomic Encyclopedia of Type Strains, Phase III (KMG-III): the genomes of soil and plant-associated and newly described type strains.</title>
        <authorList>
            <person name="Whitman W."/>
        </authorList>
    </citation>
    <scope>NUCLEOTIDE SEQUENCE [LARGE SCALE GENOMIC DNA]</scope>
    <source>
        <strain evidence="4 5">CECT 3302</strain>
    </source>
</reference>
<keyword evidence="5" id="KW-1185">Reference proteome</keyword>
<keyword evidence="3" id="KW-0378">Hydrolase</keyword>
<dbReference type="Pfam" id="PF01934">
    <property type="entry name" value="HepT-like"/>
    <property type="match status" value="1"/>
</dbReference>
<gene>
    <name evidence="4" type="ORF">FHS12_000234</name>
</gene>
<accession>A0A7W5F6V3</accession>
<organism evidence="4 5">
    <name type="scientific">Nocardioides albus</name>
    <dbReference type="NCBI Taxonomy" id="1841"/>
    <lineage>
        <taxon>Bacteria</taxon>
        <taxon>Bacillati</taxon>
        <taxon>Actinomycetota</taxon>
        <taxon>Actinomycetes</taxon>
        <taxon>Propionibacteriales</taxon>
        <taxon>Nocardioidaceae</taxon>
        <taxon>Nocardioides</taxon>
    </lineage>
</organism>
<evidence type="ECO:0000256" key="1">
    <source>
        <dbReference type="ARBA" id="ARBA00022649"/>
    </source>
</evidence>
<sequence length="79" mass="8613">MTRSGQERLDDIVDAVTAIRNHLTKGTLEEDVVVDAVRMRLLEIGEAVKCLDEAVLATEPDIPWKQIAACAIILPIATS</sequence>
<evidence type="ECO:0000313" key="5">
    <source>
        <dbReference type="Proteomes" id="UP000577707"/>
    </source>
</evidence>
<dbReference type="InterPro" id="IPR008201">
    <property type="entry name" value="HepT-like"/>
</dbReference>
<dbReference type="GO" id="GO:0016787">
    <property type="term" value="F:hydrolase activity"/>
    <property type="evidence" value="ECO:0007669"/>
    <property type="project" value="UniProtKB-KW"/>
</dbReference>
<evidence type="ECO:0000256" key="3">
    <source>
        <dbReference type="ARBA" id="ARBA00022801"/>
    </source>
</evidence>
<dbReference type="EMBL" id="JACHXG010000001">
    <property type="protein sequence ID" value="MBB3087311.1"/>
    <property type="molecule type" value="Genomic_DNA"/>
</dbReference>
<keyword evidence="2" id="KW-0540">Nuclease</keyword>
<dbReference type="AlphaFoldDB" id="A0A7W5F6V3"/>
<comment type="caution">
    <text evidence="4">The sequence shown here is derived from an EMBL/GenBank/DDBJ whole genome shotgun (WGS) entry which is preliminary data.</text>
</comment>
<dbReference type="GO" id="GO:0110001">
    <property type="term" value="C:toxin-antitoxin complex"/>
    <property type="evidence" value="ECO:0007669"/>
    <property type="project" value="InterPro"/>
</dbReference>
<evidence type="ECO:0000313" key="4">
    <source>
        <dbReference type="EMBL" id="MBB3087311.1"/>
    </source>
</evidence>
<proteinExistence type="predicted"/>
<keyword evidence="1" id="KW-1277">Toxin-antitoxin system</keyword>
<evidence type="ECO:0000256" key="2">
    <source>
        <dbReference type="ARBA" id="ARBA00022722"/>
    </source>
</evidence>
<dbReference type="GO" id="GO:0004540">
    <property type="term" value="F:RNA nuclease activity"/>
    <property type="evidence" value="ECO:0007669"/>
    <property type="project" value="InterPro"/>
</dbReference>
<name>A0A7W5F6V3_9ACTN</name>
<protein>
    <submittedName>
        <fullName evidence="4">Uncharacterized protein with HEPN domain</fullName>
    </submittedName>
</protein>